<dbReference type="RefSeq" id="WP_073049742.1">
    <property type="nucleotide sequence ID" value="NZ_FQZL01000017.1"/>
</dbReference>
<organism evidence="1 2">
    <name type="scientific">Dethiosulfatibacter aminovorans DSM 17477</name>
    <dbReference type="NCBI Taxonomy" id="1121476"/>
    <lineage>
        <taxon>Bacteria</taxon>
        <taxon>Bacillati</taxon>
        <taxon>Bacillota</taxon>
        <taxon>Tissierellia</taxon>
        <taxon>Dethiosulfatibacter</taxon>
    </lineage>
</organism>
<gene>
    <name evidence="1" type="ORF">SAMN02745751_02318</name>
</gene>
<dbReference type="AlphaFoldDB" id="A0A1M6IGS5"/>
<proteinExistence type="predicted"/>
<dbReference type="OrthoDB" id="2061505at2"/>
<dbReference type="Proteomes" id="UP000184052">
    <property type="component" value="Unassembled WGS sequence"/>
</dbReference>
<name>A0A1M6IGS5_9FIRM</name>
<accession>A0A1M6IGS5</accession>
<protein>
    <submittedName>
        <fullName evidence="1">Uncharacterized protein</fullName>
    </submittedName>
</protein>
<keyword evidence="2" id="KW-1185">Reference proteome</keyword>
<sequence length="71" mass="8566">MDEYSRILIEEYCRKNNSKKSHQLWELLELSYSMDIEPGEEDAIFLEKMIHNEKNPELKEALRDLDEFLFG</sequence>
<reference evidence="1 2" key="1">
    <citation type="submission" date="2016-11" db="EMBL/GenBank/DDBJ databases">
        <authorList>
            <person name="Jaros S."/>
            <person name="Januszkiewicz K."/>
            <person name="Wedrychowicz H."/>
        </authorList>
    </citation>
    <scope>NUCLEOTIDE SEQUENCE [LARGE SCALE GENOMIC DNA]</scope>
    <source>
        <strain evidence="1 2">DSM 17477</strain>
    </source>
</reference>
<dbReference type="EMBL" id="FQZL01000017">
    <property type="protein sequence ID" value="SHJ33619.1"/>
    <property type="molecule type" value="Genomic_DNA"/>
</dbReference>
<evidence type="ECO:0000313" key="1">
    <source>
        <dbReference type="EMBL" id="SHJ33619.1"/>
    </source>
</evidence>
<evidence type="ECO:0000313" key="2">
    <source>
        <dbReference type="Proteomes" id="UP000184052"/>
    </source>
</evidence>